<sequence length="107" mass="12096">MNQQDKSNGRAFPKTGVYVTPPKKYGVPGNIFLSPVGGFCSSIDPLMKYFLFSRLANSILLSGFLCVMLYRAYHGGRMKEDLLPRWAEEKLDSFLASWQTKPGQEQK</sequence>
<organism evidence="4">
    <name type="scientific">Enterobius vermicularis</name>
    <name type="common">Human pinworm</name>
    <dbReference type="NCBI Taxonomy" id="51028"/>
    <lineage>
        <taxon>Eukaryota</taxon>
        <taxon>Metazoa</taxon>
        <taxon>Ecdysozoa</taxon>
        <taxon>Nematoda</taxon>
        <taxon>Chromadorea</taxon>
        <taxon>Rhabditida</taxon>
        <taxon>Spirurina</taxon>
        <taxon>Oxyuridomorpha</taxon>
        <taxon>Oxyuroidea</taxon>
        <taxon>Oxyuridae</taxon>
        <taxon>Enterobius</taxon>
    </lineage>
</organism>
<proteinExistence type="predicted"/>
<evidence type="ECO:0000256" key="1">
    <source>
        <dbReference type="SAM" id="Phobius"/>
    </source>
</evidence>
<gene>
    <name evidence="2" type="ORF">EVEC_LOCUS3647</name>
</gene>
<dbReference type="WBParaSite" id="EVEC_0000393901-mRNA-1">
    <property type="protein sequence ID" value="EVEC_0000393901-mRNA-1"/>
    <property type="gene ID" value="EVEC_0000393901"/>
</dbReference>
<keyword evidence="1" id="KW-1133">Transmembrane helix</keyword>
<accession>A0A0N4V1U3</accession>
<keyword evidence="3" id="KW-1185">Reference proteome</keyword>
<name>A0A0N4V1U3_ENTVE</name>
<evidence type="ECO:0000313" key="3">
    <source>
        <dbReference type="Proteomes" id="UP000274131"/>
    </source>
</evidence>
<dbReference type="AlphaFoldDB" id="A0A0N4V1U3"/>
<dbReference type="EMBL" id="UXUI01007647">
    <property type="protein sequence ID" value="VDD88504.1"/>
    <property type="molecule type" value="Genomic_DNA"/>
</dbReference>
<evidence type="ECO:0000313" key="4">
    <source>
        <dbReference type="WBParaSite" id="EVEC_0000393901-mRNA-1"/>
    </source>
</evidence>
<feature type="transmembrane region" description="Helical" evidence="1">
    <location>
        <begin position="51"/>
        <end position="70"/>
    </location>
</feature>
<evidence type="ECO:0000313" key="2">
    <source>
        <dbReference type="EMBL" id="VDD88504.1"/>
    </source>
</evidence>
<dbReference type="Proteomes" id="UP000274131">
    <property type="component" value="Unassembled WGS sequence"/>
</dbReference>
<reference evidence="2 3" key="2">
    <citation type="submission" date="2018-10" db="EMBL/GenBank/DDBJ databases">
        <authorList>
            <consortium name="Pathogen Informatics"/>
        </authorList>
    </citation>
    <scope>NUCLEOTIDE SEQUENCE [LARGE SCALE GENOMIC DNA]</scope>
</reference>
<keyword evidence="1" id="KW-0472">Membrane</keyword>
<protein>
    <submittedName>
        <fullName evidence="2 4">Uncharacterized protein</fullName>
    </submittedName>
</protein>
<keyword evidence="1" id="KW-0812">Transmembrane</keyword>
<reference evidence="4" key="1">
    <citation type="submission" date="2017-02" db="UniProtKB">
        <authorList>
            <consortium name="WormBaseParasite"/>
        </authorList>
    </citation>
    <scope>IDENTIFICATION</scope>
</reference>